<comment type="caution">
    <text evidence="1">The sequence shown here is derived from an EMBL/GenBank/DDBJ whole genome shotgun (WGS) entry which is preliminary data.</text>
</comment>
<proteinExistence type="predicted"/>
<dbReference type="EMBL" id="SRRZ01000068">
    <property type="protein sequence ID" value="NQE35947.1"/>
    <property type="molecule type" value="Genomic_DNA"/>
</dbReference>
<evidence type="ECO:0000313" key="1">
    <source>
        <dbReference type="EMBL" id="NQE35947.1"/>
    </source>
</evidence>
<dbReference type="Proteomes" id="UP000702425">
    <property type="component" value="Unassembled WGS sequence"/>
</dbReference>
<organism evidence="1 2">
    <name type="scientific">Microcoleus asticus IPMA8</name>
    <dbReference type="NCBI Taxonomy" id="2563858"/>
    <lineage>
        <taxon>Bacteria</taxon>
        <taxon>Bacillati</taxon>
        <taxon>Cyanobacteriota</taxon>
        <taxon>Cyanophyceae</taxon>
        <taxon>Oscillatoriophycideae</taxon>
        <taxon>Oscillatoriales</taxon>
        <taxon>Microcoleaceae</taxon>
        <taxon>Microcoleus</taxon>
        <taxon>Microcoleus asticus</taxon>
    </lineage>
</organism>
<sequence length="52" mass="5801">MRYFFQQQPSQAVAGFGLRLLPGFAAFFSASGQNLNLTIGHLRTPTLINRVF</sequence>
<protein>
    <submittedName>
        <fullName evidence="1">Uncharacterized protein</fullName>
    </submittedName>
</protein>
<name>A0ABX2CZX1_9CYAN</name>
<dbReference type="RefSeq" id="WP_172189711.1">
    <property type="nucleotide sequence ID" value="NZ_CAWPPK010000283.1"/>
</dbReference>
<evidence type="ECO:0000313" key="2">
    <source>
        <dbReference type="Proteomes" id="UP000702425"/>
    </source>
</evidence>
<reference evidence="1 2" key="1">
    <citation type="journal article" date="2020" name="Sci. Rep.">
        <title>A novel cyanobacterial geosmin producer, revising GeoA distribution and dispersion patterns in Bacteria.</title>
        <authorList>
            <person name="Churro C."/>
            <person name="Semedo-Aguiar A.P."/>
            <person name="Silva A.D."/>
            <person name="Pereira-Leal J.B."/>
            <person name="Leite R.B."/>
        </authorList>
    </citation>
    <scope>NUCLEOTIDE SEQUENCE [LARGE SCALE GENOMIC DNA]</scope>
    <source>
        <strain evidence="1 2">IPMA8</strain>
    </source>
</reference>
<accession>A0ABX2CZX1</accession>
<keyword evidence="2" id="KW-1185">Reference proteome</keyword>
<gene>
    <name evidence="1" type="ORF">E5S67_03709</name>
</gene>